<dbReference type="Proteomes" id="UP000180235">
    <property type="component" value="Chromosome"/>
</dbReference>
<keyword evidence="2" id="KW-1185">Reference proteome</keyword>
<evidence type="ECO:0000313" key="1">
    <source>
        <dbReference type="EMBL" id="APB32846.1"/>
    </source>
</evidence>
<accession>A0A1J0AA88</accession>
<evidence type="ECO:0000313" key="2">
    <source>
        <dbReference type="Proteomes" id="UP000180235"/>
    </source>
</evidence>
<name>A0A1J0AA88_9CYAN</name>
<dbReference type="AlphaFoldDB" id="A0A1J0AA88"/>
<dbReference type="STRING" id="1188229.GlitD10_0532"/>
<organism evidence="1 2">
    <name type="scientific">Gloeomargarita lithophora Alchichica-D10</name>
    <dbReference type="NCBI Taxonomy" id="1188229"/>
    <lineage>
        <taxon>Bacteria</taxon>
        <taxon>Bacillati</taxon>
        <taxon>Cyanobacteriota</taxon>
        <taxon>Cyanophyceae</taxon>
        <taxon>Gloeomargaritales</taxon>
        <taxon>Gloeomargaritaceae</taxon>
        <taxon>Gloeomargarita</taxon>
    </lineage>
</organism>
<protein>
    <submittedName>
        <fullName evidence="1">Uncharacterized protein</fullName>
    </submittedName>
</protein>
<gene>
    <name evidence="1" type="ORF">GlitD10_0532</name>
</gene>
<dbReference type="KEGG" id="glt:GlitD10_0532"/>
<dbReference type="EMBL" id="CP017675">
    <property type="protein sequence ID" value="APB32846.1"/>
    <property type="molecule type" value="Genomic_DNA"/>
</dbReference>
<proteinExistence type="predicted"/>
<sequence length="75" mass="8584">MDSVFDELLETLETGLSHNMPEQAKFIFLGRIFEALSRGDIDNKQAIQLEEKLALGERKQYEILLQYASIGQLIL</sequence>
<reference evidence="1 2" key="1">
    <citation type="submission" date="2016-10" db="EMBL/GenBank/DDBJ databases">
        <title>Description of Gloeomargarita lithophora gen. nov., sp. nov., a thylakoid-bearing basal-branching cyanobacterium with intracellular carbonates, and proposal for Gloeomargaritales ord. nov.</title>
        <authorList>
            <person name="Moreira D."/>
            <person name="Tavera R."/>
            <person name="Benzerara K."/>
            <person name="Skouri-Panet F."/>
            <person name="Couradeau E."/>
            <person name="Gerard E."/>
            <person name="Loussert C."/>
            <person name="Novelo E."/>
            <person name="Zivanovic Y."/>
            <person name="Lopez-Garcia P."/>
        </authorList>
    </citation>
    <scope>NUCLEOTIDE SEQUENCE [LARGE SCALE GENOMIC DNA]</scope>
    <source>
        <strain evidence="1 2">D10</strain>
    </source>
</reference>
<dbReference type="RefSeq" id="WP_071453524.1">
    <property type="nucleotide sequence ID" value="NZ_CP017675.1"/>
</dbReference>